<feature type="compositionally biased region" description="Basic residues" evidence="2">
    <location>
        <begin position="1"/>
        <end position="18"/>
    </location>
</feature>
<name>A0A8B7T1Z6_HIPAR</name>
<dbReference type="Pfam" id="PF00125">
    <property type="entry name" value="Histone"/>
    <property type="match status" value="1"/>
</dbReference>
<accession>A0A8B7T1Z6</accession>
<dbReference type="GO" id="GO:0030527">
    <property type="term" value="F:structural constituent of chromatin"/>
    <property type="evidence" value="ECO:0007669"/>
    <property type="project" value="InterPro"/>
</dbReference>
<reference evidence="5" key="1">
    <citation type="submission" date="2025-08" db="UniProtKB">
        <authorList>
            <consortium name="RefSeq"/>
        </authorList>
    </citation>
    <scope>IDENTIFICATION</scope>
    <source>
        <tissue evidence="5">Muscle</tissue>
    </source>
</reference>
<dbReference type="GO" id="GO:0003677">
    <property type="term" value="F:DNA binding"/>
    <property type="evidence" value="ECO:0007669"/>
    <property type="project" value="UniProtKB-KW"/>
</dbReference>
<dbReference type="SUPFAM" id="SSF47113">
    <property type="entry name" value="Histone-fold"/>
    <property type="match status" value="1"/>
</dbReference>
<dbReference type="Proteomes" id="UP000694851">
    <property type="component" value="Unplaced"/>
</dbReference>
<dbReference type="PRINTS" id="PR00620">
    <property type="entry name" value="HISTONEH2A"/>
</dbReference>
<dbReference type="RefSeq" id="XP_019519692.1">
    <property type="nucleotide sequence ID" value="XM_019664147.1"/>
</dbReference>
<dbReference type="OrthoDB" id="9421954at2759"/>
<dbReference type="GO" id="GO:0005634">
    <property type="term" value="C:nucleus"/>
    <property type="evidence" value="ECO:0007669"/>
    <property type="project" value="UniProtKB-SubCell"/>
</dbReference>
<dbReference type="CDD" id="cd00074">
    <property type="entry name" value="HFD_H2A"/>
    <property type="match status" value="1"/>
</dbReference>
<feature type="domain" description="Core Histone H2A/H2B/H3" evidence="3">
    <location>
        <begin position="14"/>
        <end position="93"/>
    </location>
</feature>
<dbReference type="GO" id="GO:0000786">
    <property type="term" value="C:nucleosome"/>
    <property type="evidence" value="ECO:0007669"/>
    <property type="project" value="UniProtKB-KW"/>
</dbReference>
<keyword evidence="1" id="KW-0238">DNA-binding</keyword>
<gene>
    <name evidence="5" type="primary">LOC109394252</name>
</gene>
<keyword evidence="1" id="KW-0544">Nucleosome core</keyword>
<dbReference type="AlphaFoldDB" id="A0A8B7T1Z6"/>
<dbReference type="InterPro" id="IPR002119">
    <property type="entry name" value="Histone_H2A"/>
</dbReference>
<evidence type="ECO:0000313" key="5">
    <source>
        <dbReference type="RefSeq" id="XP_019519692.1"/>
    </source>
</evidence>
<dbReference type="PANTHER" id="PTHR23430">
    <property type="entry name" value="HISTONE H2A"/>
    <property type="match status" value="1"/>
</dbReference>
<feature type="region of interest" description="Disordered" evidence="2">
    <location>
        <begin position="1"/>
        <end position="21"/>
    </location>
</feature>
<evidence type="ECO:0000259" key="3">
    <source>
        <dbReference type="Pfam" id="PF00125"/>
    </source>
</evidence>
<comment type="similarity">
    <text evidence="1">Belongs to the histone H2A family.</text>
</comment>
<keyword evidence="1" id="KW-0539">Nucleus</keyword>
<protein>
    <recommendedName>
        <fullName evidence="1">Histone H2A</fullName>
    </recommendedName>
</protein>
<evidence type="ECO:0000313" key="4">
    <source>
        <dbReference type="Proteomes" id="UP000694851"/>
    </source>
</evidence>
<comment type="subcellular location">
    <subcellularLocation>
        <location evidence="1">Nucleus</location>
    </subcellularLocation>
</comment>
<feature type="region of interest" description="Disordered" evidence="2">
    <location>
        <begin position="100"/>
        <end position="119"/>
    </location>
</feature>
<keyword evidence="4" id="KW-1185">Reference proteome</keyword>
<comment type="subunit">
    <text evidence="1">The nucleosome is a histone octamer containing two molecules each of H2A, H2B, H3 and H4 assembled in one H3-H4 heterotetramer and two H2A-H2B heterodimers. The octamer wraps approximately 147 bp of DNA.</text>
</comment>
<evidence type="ECO:0000256" key="2">
    <source>
        <dbReference type="SAM" id="MobiDB-lite"/>
    </source>
</evidence>
<organism evidence="4 5">
    <name type="scientific">Hipposideros armiger</name>
    <name type="common">Great Himalayan leaf-nosed bat</name>
    <dbReference type="NCBI Taxonomy" id="186990"/>
    <lineage>
        <taxon>Eukaryota</taxon>
        <taxon>Metazoa</taxon>
        <taxon>Chordata</taxon>
        <taxon>Craniata</taxon>
        <taxon>Vertebrata</taxon>
        <taxon>Euteleostomi</taxon>
        <taxon>Mammalia</taxon>
        <taxon>Eutheria</taxon>
        <taxon>Laurasiatheria</taxon>
        <taxon>Chiroptera</taxon>
        <taxon>Yinpterochiroptera</taxon>
        <taxon>Rhinolophoidea</taxon>
        <taxon>Hipposideridae</taxon>
        <taxon>Hipposideros</taxon>
    </lineage>
</organism>
<dbReference type="InterPro" id="IPR009072">
    <property type="entry name" value="Histone-fold"/>
</dbReference>
<dbReference type="Gene3D" id="1.10.20.10">
    <property type="entry name" value="Histone, subunit A"/>
    <property type="match status" value="1"/>
</dbReference>
<dbReference type="GeneID" id="109394252"/>
<proteinExistence type="inferred from homology"/>
<dbReference type="SMART" id="SM00414">
    <property type="entry name" value="H2A"/>
    <property type="match status" value="1"/>
</dbReference>
<dbReference type="InterPro" id="IPR007125">
    <property type="entry name" value="H2A/H2B/H3"/>
</dbReference>
<sequence>MSGKRRRQRSHRPMKHALSRSMRAELQFPVSRVDRLLREDRADRYFQRLSWSTPVFLAGVLEYLTANVLELAGQEAYNHQKVLITPEHVQRVMDSNHLNHLFEGDTNPQVDGMPSLRKQ</sequence>
<evidence type="ECO:0000256" key="1">
    <source>
        <dbReference type="RuleBase" id="RU003767"/>
    </source>
</evidence>
<dbReference type="KEGG" id="hai:109394252"/>
<dbReference type="GO" id="GO:0046982">
    <property type="term" value="F:protein heterodimerization activity"/>
    <property type="evidence" value="ECO:0007669"/>
    <property type="project" value="InterPro"/>
</dbReference>
<keyword evidence="1" id="KW-0158">Chromosome</keyword>